<evidence type="ECO:0000313" key="6">
    <source>
        <dbReference type="EMBL" id="KAJ1928691.1"/>
    </source>
</evidence>
<protein>
    <submittedName>
        <fullName evidence="6">AMP-activated serine/threonine-protein kinase regulatory subunit</fullName>
    </submittedName>
</protein>
<dbReference type="GO" id="GO:0031588">
    <property type="term" value="C:nucleotide-activated protein kinase complex"/>
    <property type="evidence" value="ECO:0007669"/>
    <property type="project" value="TreeGrafter"/>
</dbReference>
<dbReference type="OrthoDB" id="286637at2759"/>
<feature type="domain" description="CBS" evidence="5">
    <location>
        <begin position="256"/>
        <end position="312"/>
    </location>
</feature>
<dbReference type="GO" id="GO:0005737">
    <property type="term" value="C:cytoplasm"/>
    <property type="evidence" value="ECO:0007669"/>
    <property type="project" value="TreeGrafter"/>
</dbReference>
<proteinExistence type="inferred from homology"/>
<dbReference type="PANTHER" id="PTHR13780:SF35">
    <property type="entry name" value="LD22662P"/>
    <property type="match status" value="1"/>
</dbReference>
<evidence type="ECO:0000313" key="7">
    <source>
        <dbReference type="Proteomes" id="UP001150569"/>
    </source>
</evidence>
<dbReference type="AlphaFoldDB" id="A0A9W8E267"/>
<dbReference type="EMBL" id="JANBPT010000063">
    <property type="protein sequence ID" value="KAJ1928691.1"/>
    <property type="molecule type" value="Genomic_DNA"/>
</dbReference>
<keyword evidence="3 4" id="KW-0129">CBS domain</keyword>
<dbReference type="SMART" id="SM00116">
    <property type="entry name" value="CBS"/>
    <property type="match status" value="4"/>
</dbReference>
<dbReference type="Pfam" id="PF00571">
    <property type="entry name" value="CBS"/>
    <property type="match status" value="2"/>
</dbReference>
<dbReference type="InterPro" id="IPR046342">
    <property type="entry name" value="CBS_dom_sf"/>
</dbReference>
<organism evidence="6 7">
    <name type="scientific">Tieghemiomyces parasiticus</name>
    <dbReference type="NCBI Taxonomy" id="78921"/>
    <lineage>
        <taxon>Eukaryota</taxon>
        <taxon>Fungi</taxon>
        <taxon>Fungi incertae sedis</taxon>
        <taxon>Zoopagomycota</taxon>
        <taxon>Kickxellomycotina</taxon>
        <taxon>Dimargaritomycetes</taxon>
        <taxon>Dimargaritales</taxon>
        <taxon>Dimargaritaceae</taxon>
        <taxon>Tieghemiomyces</taxon>
    </lineage>
</organism>
<reference evidence="6" key="1">
    <citation type="submission" date="2022-07" db="EMBL/GenBank/DDBJ databases">
        <title>Phylogenomic reconstructions and comparative analyses of Kickxellomycotina fungi.</title>
        <authorList>
            <person name="Reynolds N.K."/>
            <person name="Stajich J.E."/>
            <person name="Barry K."/>
            <person name="Grigoriev I.V."/>
            <person name="Crous P."/>
            <person name="Smith M.E."/>
        </authorList>
    </citation>
    <scope>NUCLEOTIDE SEQUENCE</scope>
    <source>
        <strain evidence="6">RSA 861</strain>
    </source>
</reference>
<feature type="domain" description="CBS" evidence="5">
    <location>
        <begin position="186"/>
        <end position="248"/>
    </location>
</feature>
<dbReference type="GO" id="GO:0016208">
    <property type="term" value="F:AMP binding"/>
    <property type="evidence" value="ECO:0007669"/>
    <property type="project" value="TreeGrafter"/>
</dbReference>
<dbReference type="GO" id="GO:0019887">
    <property type="term" value="F:protein kinase regulator activity"/>
    <property type="evidence" value="ECO:0007669"/>
    <property type="project" value="TreeGrafter"/>
</dbReference>
<dbReference type="PANTHER" id="PTHR13780">
    <property type="entry name" value="AMP-ACTIVATED PROTEIN KINASE, GAMMA REGULATORY SUBUNIT"/>
    <property type="match status" value="1"/>
</dbReference>
<dbReference type="InterPro" id="IPR050511">
    <property type="entry name" value="AMPK_gamma/SDS23_families"/>
</dbReference>
<comment type="caution">
    <text evidence="6">The sequence shown here is derived from an EMBL/GenBank/DDBJ whole genome shotgun (WGS) entry which is preliminary data.</text>
</comment>
<dbReference type="PROSITE" id="PS51371">
    <property type="entry name" value="CBS"/>
    <property type="match status" value="2"/>
</dbReference>
<evidence type="ECO:0000256" key="1">
    <source>
        <dbReference type="ARBA" id="ARBA00006750"/>
    </source>
</evidence>
<keyword evidence="2" id="KW-0677">Repeat</keyword>
<sequence>MSQDMMVEDGLATLRQKVTQLLQQHTAYDMLPVSFRLVVFDATLQIPSGLALLLQNVWDSENNAYVGMLTVTDILVLVRHYYDQYAYAEAMSEISNLGLDAFKDLYRKITERSCNTLALHPLKSLYDAARMLIGTDYHSLALVDTDTHSAQDSVVSVLSLYSILRFVSMNFKEKRLLREPLADRQIGTYEEIATATMDTRVIEVIHVFVDKNISVVPIVDEQGKVVNVFEDKDVMIMARDDALGNLDIPVCEAIQRRPDDFAGVLTCRITDTLLSVMDLLRTSQLHRLIVVDEEEHLVGIVSLSDILRAIML</sequence>
<dbReference type="GO" id="GO:0005634">
    <property type="term" value="C:nucleus"/>
    <property type="evidence" value="ECO:0007669"/>
    <property type="project" value="TreeGrafter"/>
</dbReference>
<dbReference type="GO" id="GO:0019901">
    <property type="term" value="F:protein kinase binding"/>
    <property type="evidence" value="ECO:0007669"/>
    <property type="project" value="TreeGrafter"/>
</dbReference>
<evidence type="ECO:0000259" key="5">
    <source>
        <dbReference type="PROSITE" id="PS51371"/>
    </source>
</evidence>
<accession>A0A9W8E267</accession>
<keyword evidence="7" id="KW-1185">Reference proteome</keyword>
<gene>
    <name evidence="6" type="primary">SNF4</name>
    <name evidence="6" type="ORF">IWQ60_001840</name>
</gene>
<evidence type="ECO:0000256" key="4">
    <source>
        <dbReference type="PROSITE-ProRule" id="PRU00703"/>
    </source>
</evidence>
<dbReference type="Proteomes" id="UP001150569">
    <property type="component" value="Unassembled WGS sequence"/>
</dbReference>
<dbReference type="InterPro" id="IPR000644">
    <property type="entry name" value="CBS_dom"/>
</dbReference>
<dbReference type="CDD" id="cd04641">
    <property type="entry name" value="CBS_euAMPK_gamma-like_repeat2"/>
    <property type="match status" value="1"/>
</dbReference>
<evidence type="ECO:0000256" key="3">
    <source>
        <dbReference type="ARBA" id="ARBA00023122"/>
    </source>
</evidence>
<comment type="similarity">
    <text evidence="1">Belongs to the 5'-AMP-activated protein kinase gamma subunit family.</text>
</comment>
<dbReference type="Gene3D" id="3.10.580.10">
    <property type="entry name" value="CBS-domain"/>
    <property type="match status" value="2"/>
</dbReference>
<dbReference type="SUPFAM" id="SSF54631">
    <property type="entry name" value="CBS-domain pair"/>
    <property type="match status" value="2"/>
</dbReference>
<evidence type="ECO:0000256" key="2">
    <source>
        <dbReference type="ARBA" id="ARBA00022737"/>
    </source>
</evidence>
<name>A0A9W8E267_9FUNG</name>